<proteinExistence type="predicted"/>
<accession>A0AA45W8D4</accession>
<feature type="region of interest" description="Disordered" evidence="1">
    <location>
        <begin position="130"/>
        <end position="153"/>
    </location>
</feature>
<dbReference type="GO" id="GO:0090313">
    <property type="term" value="P:regulation of protein targeting to membrane"/>
    <property type="evidence" value="ECO:0007669"/>
    <property type="project" value="TreeGrafter"/>
</dbReference>
<protein>
    <submittedName>
        <fullName evidence="3">AsmA-like C-terminal region</fullName>
    </submittedName>
</protein>
<evidence type="ECO:0000256" key="1">
    <source>
        <dbReference type="SAM" id="MobiDB-lite"/>
    </source>
</evidence>
<dbReference type="PANTHER" id="PTHR30441:SF4">
    <property type="entry name" value="PROTEIN ASMA"/>
    <property type="match status" value="1"/>
</dbReference>
<dbReference type="EMBL" id="FTOU01000028">
    <property type="protein sequence ID" value="SIT16291.1"/>
    <property type="molecule type" value="Genomic_DNA"/>
</dbReference>
<keyword evidence="2" id="KW-0812">Transmembrane</keyword>
<dbReference type="PANTHER" id="PTHR30441">
    <property type="entry name" value="DUF748 DOMAIN-CONTAINING PROTEIN"/>
    <property type="match status" value="1"/>
</dbReference>
<feature type="transmembrane region" description="Helical" evidence="2">
    <location>
        <begin position="12"/>
        <end position="35"/>
    </location>
</feature>
<evidence type="ECO:0000256" key="2">
    <source>
        <dbReference type="SAM" id="Phobius"/>
    </source>
</evidence>
<dbReference type="GO" id="GO:0005886">
    <property type="term" value="C:plasma membrane"/>
    <property type="evidence" value="ECO:0007669"/>
    <property type="project" value="TreeGrafter"/>
</dbReference>
<feature type="compositionally biased region" description="Basic and acidic residues" evidence="1">
    <location>
        <begin position="137"/>
        <end position="148"/>
    </location>
</feature>
<sequence>MTWISQKNATRPYRLFVAIFALVLMAAATVTYLALPSLVPENKLREALAAHTATWSGGEFRLPANVEVSLDRGPAMTAENAVFKGTLNGDEWQLDVASLHATFKVLPLLQGKVEIDTLTLDTPQLRLQAHGDTVTPRLRESQTNEPEHQSPGGEVIITNASFTYEGPTGRRVGVDGIDLRMTASPDTTEVLLTGVIPAGKERLQVEGWFEDPAVAFSGSGSEARLALRAADIADENGTPPQPEVPVAAKEGEMISALRRIAAAVGLTRIGPIVLEGNFSVTPQTLEIADAAISFSGFLAEGDLAIALGSEETPFDQVGSVVRGAIAAWRDASIVLETGAWREAPVTLDWLVPLDIMLSARFRNVRFAGKDLEARHFLFNASGGHARLEVGAAGDLGRLWGELALSAQPEEGAPQVALNGRLENVELGETSRALLSLMPPSLVSPPQLPEGTLDAAIDVTTQGETLGAMVKAFNGMLSAKARDGSIAGANLPLTLEGLANGREIMTEKDGPLIPAGGRTKFDTAEARIDFVPGYARLSKSRIRGERYDIDLSGEANLKIGAMRGEGQAKLHGDVADDDVSLPLVDLPFGLGGSLAAPVVAAGVPRSGEALSSESVVDNDIE</sequence>
<organism evidence="3 4">
    <name type="scientific">Paracoccus saliphilus</name>
    <dbReference type="NCBI Taxonomy" id="405559"/>
    <lineage>
        <taxon>Bacteria</taxon>
        <taxon>Pseudomonadati</taxon>
        <taxon>Pseudomonadota</taxon>
        <taxon>Alphaproteobacteria</taxon>
        <taxon>Rhodobacterales</taxon>
        <taxon>Paracoccaceae</taxon>
        <taxon>Paracoccus</taxon>
    </lineage>
</organism>
<keyword evidence="2" id="KW-1133">Transmembrane helix</keyword>
<name>A0AA45W8D4_9RHOB</name>
<dbReference type="AlphaFoldDB" id="A0AA45W8D4"/>
<evidence type="ECO:0000313" key="3">
    <source>
        <dbReference type="EMBL" id="SIT16291.1"/>
    </source>
</evidence>
<keyword evidence="2" id="KW-0472">Membrane</keyword>
<gene>
    <name evidence="3" type="ORF">SAMN05421772_1287</name>
</gene>
<dbReference type="InterPro" id="IPR052894">
    <property type="entry name" value="AsmA-related"/>
</dbReference>
<evidence type="ECO:0000313" key="4">
    <source>
        <dbReference type="Proteomes" id="UP000186216"/>
    </source>
</evidence>
<dbReference type="Proteomes" id="UP000186216">
    <property type="component" value="Unassembled WGS sequence"/>
</dbReference>
<comment type="caution">
    <text evidence="3">The sequence shown here is derived from an EMBL/GenBank/DDBJ whole genome shotgun (WGS) entry which is preliminary data.</text>
</comment>
<reference evidence="3 4" key="1">
    <citation type="submission" date="2017-01" db="EMBL/GenBank/DDBJ databases">
        <authorList>
            <person name="Varghese N."/>
            <person name="Submissions S."/>
        </authorList>
    </citation>
    <scope>NUCLEOTIDE SEQUENCE [LARGE SCALE GENOMIC DNA]</scope>
    <source>
        <strain evidence="3 4">DSM 18447</strain>
    </source>
</reference>